<dbReference type="InterPro" id="IPR006439">
    <property type="entry name" value="HAD-SF_hydro_IA"/>
</dbReference>
<feature type="active site" description="Nucleophile" evidence="10">
    <location>
        <position position="12"/>
    </location>
</feature>
<comment type="cofactor">
    <cofactor evidence="2 10">
        <name>Mg(2+)</name>
        <dbReference type="ChEBI" id="CHEBI:18420"/>
    </cofactor>
</comment>
<dbReference type="NCBIfam" id="TIGR01549">
    <property type="entry name" value="HAD-SF-IA-v1"/>
    <property type="match status" value="1"/>
</dbReference>
<dbReference type="GO" id="GO:0005975">
    <property type="term" value="P:carbohydrate metabolic process"/>
    <property type="evidence" value="ECO:0007669"/>
    <property type="project" value="InterPro"/>
</dbReference>
<dbReference type="Gene3D" id="3.40.50.1000">
    <property type="entry name" value="HAD superfamily/HAD-like"/>
    <property type="match status" value="1"/>
</dbReference>
<protein>
    <recommendedName>
        <fullName evidence="5 10">Phosphoglycolate phosphatase</fullName>
        <shortName evidence="10">PGP</shortName>
        <shortName evidence="10">PGPase</shortName>
        <ecNumber evidence="5 10">3.1.3.18</ecNumber>
    </recommendedName>
</protein>
<dbReference type="PANTHER" id="PTHR43434:SF1">
    <property type="entry name" value="PHOSPHOGLYCOLATE PHOSPHATASE"/>
    <property type="match status" value="1"/>
</dbReference>
<evidence type="ECO:0000256" key="7">
    <source>
        <dbReference type="ARBA" id="ARBA00022801"/>
    </source>
</evidence>
<proteinExistence type="inferred from homology"/>
<keyword evidence="8 10" id="KW-0460">Magnesium</keyword>
<keyword evidence="9 10" id="KW-0119">Carbohydrate metabolism</keyword>
<dbReference type="SFLD" id="SFLDG01129">
    <property type="entry name" value="C1.5:_HAD__Beta-PGM__Phosphata"/>
    <property type="match status" value="1"/>
</dbReference>
<dbReference type="Proteomes" id="UP000619743">
    <property type="component" value="Unassembled WGS sequence"/>
</dbReference>
<keyword evidence="12" id="KW-1185">Reference proteome</keyword>
<accession>A0A8J2U1Z3</accession>
<evidence type="ECO:0000256" key="6">
    <source>
        <dbReference type="ARBA" id="ARBA00022723"/>
    </source>
</evidence>
<dbReference type="PANTHER" id="PTHR43434">
    <property type="entry name" value="PHOSPHOGLYCOLATE PHOSPHATASE"/>
    <property type="match status" value="1"/>
</dbReference>
<dbReference type="GO" id="GO:0008967">
    <property type="term" value="F:phosphoglycolate phosphatase activity"/>
    <property type="evidence" value="ECO:0007669"/>
    <property type="project" value="UniProtKB-UniRule"/>
</dbReference>
<dbReference type="FunFam" id="3.40.50.1000:FF:000022">
    <property type="entry name" value="Phosphoglycolate phosphatase"/>
    <property type="match status" value="1"/>
</dbReference>
<name>A0A8J2U1Z3_9GAMM</name>
<keyword evidence="6 10" id="KW-0479">Metal-binding</keyword>
<dbReference type="InterPro" id="IPR041492">
    <property type="entry name" value="HAD_2"/>
</dbReference>
<evidence type="ECO:0000256" key="8">
    <source>
        <dbReference type="ARBA" id="ARBA00022842"/>
    </source>
</evidence>
<feature type="binding site" evidence="10">
    <location>
        <position position="14"/>
    </location>
    <ligand>
        <name>Mg(2+)</name>
        <dbReference type="ChEBI" id="CHEBI:18420"/>
    </ligand>
</feature>
<comment type="function">
    <text evidence="10">Specifically catalyzes the dephosphorylation of 2-phosphoglycolate. Is involved in the dissimilation of the intracellular 2-phosphoglycolate formed during the DNA repair of 3'-phosphoglycolate ends, a major class of DNA lesions induced by oxidative stress.</text>
</comment>
<dbReference type="UniPathway" id="UPA00865">
    <property type="reaction ID" value="UER00834"/>
</dbReference>
<dbReference type="SFLD" id="SFLDS00003">
    <property type="entry name" value="Haloacid_Dehalogenase"/>
    <property type="match status" value="1"/>
</dbReference>
<gene>
    <name evidence="11" type="primary">gph</name>
    <name evidence="11" type="ORF">GCM10011369_01490</name>
</gene>
<dbReference type="InterPro" id="IPR036412">
    <property type="entry name" value="HAD-like_sf"/>
</dbReference>
<dbReference type="Pfam" id="PF13419">
    <property type="entry name" value="HAD_2"/>
    <property type="match status" value="1"/>
</dbReference>
<evidence type="ECO:0000256" key="4">
    <source>
        <dbReference type="ARBA" id="ARBA00006171"/>
    </source>
</evidence>
<keyword evidence="7 10" id="KW-0378">Hydrolase</keyword>
<dbReference type="GO" id="GO:0046872">
    <property type="term" value="F:metal ion binding"/>
    <property type="evidence" value="ECO:0007669"/>
    <property type="project" value="UniProtKB-KW"/>
</dbReference>
<comment type="pathway">
    <text evidence="3 10">Organic acid metabolism; glycolate biosynthesis; glycolate from 2-phosphoglycolate: step 1/1.</text>
</comment>
<evidence type="ECO:0000256" key="9">
    <source>
        <dbReference type="ARBA" id="ARBA00023277"/>
    </source>
</evidence>
<dbReference type="NCBIfam" id="NF009695">
    <property type="entry name" value="PRK13222.1-2"/>
    <property type="match status" value="1"/>
</dbReference>
<dbReference type="GO" id="GO:0006281">
    <property type="term" value="P:DNA repair"/>
    <property type="evidence" value="ECO:0007669"/>
    <property type="project" value="TreeGrafter"/>
</dbReference>
<dbReference type="HAMAP" id="MF_00495">
    <property type="entry name" value="GPH_hydrolase_bact"/>
    <property type="match status" value="1"/>
</dbReference>
<dbReference type="NCBIfam" id="TIGR01509">
    <property type="entry name" value="HAD-SF-IA-v3"/>
    <property type="match status" value="1"/>
</dbReference>
<evidence type="ECO:0000313" key="12">
    <source>
        <dbReference type="Proteomes" id="UP000619743"/>
    </source>
</evidence>
<organism evidence="11 12">
    <name type="scientific">Neiella marina</name>
    <dbReference type="NCBI Taxonomy" id="508461"/>
    <lineage>
        <taxon>Bacteria</taxon>
        <taxon>Pseudomonadati</taxon>
        <taxon>Pseudomonadota</taxon>
        <taxon>Gammaproteobacteria</taxon>
        <taxon>Alteromonadales</taxon>
        <taxon>Echinimonadaceae</taxon>
        <taxon>Neiella</taxon>
    </lineage>
</organism>
<dbReference type="PRINTS" id="PR00413">
    <property type="entry name" value="HADHALOGNASE"/>
</dbReference>
<dbReference type="EMBL" id="BMDX01000001">
    <property type="protein sequence ID" value="GGA63805.1"/>
    <property type="molecule type" value="Genomic_DNA"/>
</dbReference>
<feature type="binding site" evidence="10">
    <location>
        <position position="172"/>
    </location>
    <ligand>
        <name>Mg(2+)</name>
        <dbReference type="ChEBI" id="CHEBI:18420"/>
    </ligand>
</feature>
<evidence type="ECO:0000256" key="3">
    <source>
        <dbReference type="ARBA" id="ARBA00004818"/>
    </source>
</evidence>
<evidence type="ECO:0000256" key="5">
    <source>
        <dbReference type="ARBA" id="ARBA00013078"/>
    </source>
</evidence>
<dbReference type="InterPro" id="IPR023198">
    <property type="entry name" value="PGP-like_dom2"/>
</dbReference>
<dbReference type="OrthoDB" id="9776368at2"/>
<comment type="caution">
    <text evidence="11">The sequence shown here is derived from an EMBL/GenBank/DDBJ whole genome shotgun (WGS) entry which is preliminary data.</text>
</comment>
<feature type="binding site" evidence="10">
    <location>
        <position position="12"/>
    </location>
    <ligand>
        <name>Mg(2+)</name>
        <dbReference type="ChEBI" id="CHEBI:18420"/>
    </ligand>
</feature>
<comment type="catalytic activity">
    <reaction evidence="1 10">
        <text>2-phosphoglycolate + H2O = glycolate + phosphate</text>
        <dbReference type="Rhea" id="RHEA:14369"/>
        <dbReference type="ChEBI" id="CHEBI:15377"/>
        <dbReference type="ChEBI" id="CHEBI:29805"/>
        <dbReference type="ChEBI" id="CHEBI:43474"/>
        <dbReference type="ChEBI" id="CHEBI:58033"/>
        <dbReference type="EC" id="3.1.3.18"/>
    </reaction>
</comment>
<evidence type="ECO:0000256" key="1">
    <source>
        <dbReference type="ARBA" id="ARBA00000830"/>
    </source>
</evidence>
<sequence>MKPEQIKGIAFDLDGTLLDSAPDLAAAVNAMLTAMGADPVAEIQVRHWVGNGMPVLVQRAMQHIGADKSLFEQAFSLFTQAYADDPTSRSTLYPGVAEALVQLHELRIPMAIITNKAARFLPAILSGFAIDGYFSQVIGGDSLPEKKPHPMPLQHVCQHWHIEPRQLLMVGDSKNDIEAGKAAGCMTLGLTYGYNYGEHIGLSNPDQVADNLLELVAQLAPTNQLV</sequence>
<dbReference type="InterPro" id="IPR050155">
    <property type="entry name" value="HAD-like_hydrolase_sf"/>
</dbReference>
<evidence type="ECO:0000256" key="10">
    <source>
        <dbReference type="HAMAP-Rule" id="MF_00495"/>
    </source>
</evidence>
<dbReference type="NCBIfam" id="TIGR01449">
    <property type="entry name" value="PGP_bact"/>
    <property type="match status" value="1"/>
</dbReference>
<dbReference type="RefSeq" id="WP_087504153.1">
    <property type="nucleotide sequence ID" value="NZ_BMDX01000001.1"/>
</dbReference>
<dbReference type="GO" id="GO:0046295">
    <property type="term" value="P:glycolate biosynthetic process"/>
    <property type="evidence" value="ECO:0007669"/>
    <property type="project" value="UniProtKB-UniRule"/>
</dbReference>
<evidence type="ECO:0000313" key="11">
    <source>
        <dbReference type="EMBL" id="GGA63805.1"/>
    </source>
</evidence>
<dbReference type="InterPro" id="IPR037512">
    <property type="entry name" value="PGPase_prok"/>
</dbReference>
<reference evidence="12" key="1">
    <citation type="journal article" date="2019" name="Int. J. Syst. Evol. Microbiol.">
        <title>The Global Catalogue of Microorganisms (GCM) 10K type strain sequencing project: providing services to taxonomists for standard genome sequencing and annotation.</title>
        <authorList>
            <consortium name="The Broad Institute Genomics Platform"/>
            <consortium name="The Broad Institute Genome Sequencing Center for Infectious Disease"/>
            <person name="Wu L."/>
            <person name="Ma J."/>
        </authorList>
    </citation>
    <scope>NUCLEOTIDE SEQUENCE [LARGE SCALE GENOMIC DNA]</scope>
    <source>
        <strain evidence="12">CGMCC 1.10130</strain>
    </source>
</reference>
<dbReference type="EC" id="3.1.3.18" evidence="5 10"/>
<dbReference type="SUPFAM" id="SSF56784">
    <property type="entry name" value="HAD-like"/>
    <property type="match status" value="1"/>
</dbReference>
<comment type="similarity">
    <text evidence="4 10">Belongs to the HAD-like hydrolase superfamily. CbbY/CbbZ/Gph/YieH family.</text>
</comment>
<dbReference type="Gene3D" id="1.10.150.240">
    <property type="entry name" value="Putative phosphatase, domain 2"/>
    <property type="match status" value="1"/>
</dbReference>
<dbReference type="CDD" id="cd16417">
    <property type="entry name" value="HAD_PGPase"/>
    <property type="match status" value="1"/>
</dbReference>
<dbReference type="GO" id="GO:0005829">
    <property type="term" value="C:cytosol"/>
    <property type="evidence" value="ECO:0007669"/>
    <property type="project" value="TreeGrafter"/>
</dbReference>
<dbReference type="AlphaFoldDB" id="A0A8J2U1Z3"/>
<evidence type="ECO:0000256" key="2">
    <source>
        <dbReference type="ARBA" id="ARBA00001946"/>
    </source>
</evidence>
<dbReference type="InterPro" id="IPR023214">
    <property type="entry name" value="HAD_sf"/>
</dbReference>
<dbReference type="SFLD" id="SFLDG01135">
    <property type="entry name" value="C1.5.6:_HAD__Beta-PGM__Phospha"/>
    <property type="match status" value="1"/>
</dbReference>